<name>A0AA41WER8_9BACT</name>
<dbReference type="Gene3D" id="3.30.1490.20">
    <property type="entry name" value="ATP-grasp fold, A domain"/>
    <property type="match status" value="1"/>
</dbReference>
<dbReference type="GO" id="GO:0005524">
    <property type="term" value="F:ATP binding"/>
    <property type="evidence" value="ECO:0007669"/>
    <property type="project" value="InterPro"/>
</dbReference>
<dbReference type="Proteomes" id="UP001165306">
    <property type="component" value="Unassembled WGS sequence"/>
</dbReference>
<dbReference type="InterPro" id="IPR013815">
    <property type="entry name" value="ATP_grasp_subdomain_1"/>
</dbReference>
<dbReference type="EMBL" id="JAMSLR010000059">
    <property type="protein sequence ID" value="MCM8750727.1"/>
    <property type="molecule type" value="Genomic_DNA"/>
</dbReference>
<evidence type="ECO:0000313" key="1">
    <source>
        <dbReference type="EMBL" id="MCM8750727.1"/>
    </source>
</evidence>
<protein>
    <submittedName>
        <fullName evidence="1">Uncharacterized protein</fullName>
    </submittedName>
</protein>
<keyword evidence="2" id="KW-1185">Reference proteome</keyword>
<reference evidence="1" key="1">
    <citation type="submission" date="2022-06" db="EMBL/GenBank/DDBJ databases">
        <title>CFH 74404 Thermomicrobiaceae sp.</title>
        <authorList>
            <person name="Ming H."/>
            <person name="Li W.-J."/>
            <person name="Zhao Z."/>
        </authorList>
    </citation>
    <scope>NUCLEOTIDE SEQUENCE</scope>
    <source>
        <strain evidence="1">CFH 74404</strain>
    </source>
</reference>
<feature type="non-terminal residue" evidence="1">
    <location>
        <position position="90"/>
    </location>
</feature>
<feature type="non-terminal residue" evidence="1">
    <location>
        <position position="1"/>
    </location>
</feature>
<gene>
    <name evidence="1" type="ORF">NET02_16440</name>
</gene>
<dbReference type="SUPFAM" id="SSF56059">
    <property type="entry name" value="Glutathione synthetase ATP-binding domain-like"/>
    <property type="match status" value="1"/>
</dbReference>
<accession>A0AA41WER8</accession>
<evidence type="ECO:0000313" key="2">
    <source>
        <dbReference type="Proteomes" id="UP001165306"/>
    </source>
</evidence>
<dbReference type="AlphaFoldDB" id="A0AA41WER8"/>
<comment type="caution">
    <text evidence="1">The sequence shown here is derived from an EMBL/GenBank/DDBJ whole genome shotgun (WGS) entry which is preliminary data.</text>
</comment>
<proteinExistence type="predicted"/>
<sequence length="90" mass="9285">AQVLASLAAHRPVAPGAAAVAVAQDRRAEKAHFAASARSSGVGPAPHAVIEAEADLARVPESLLPGILKTARLGYDGKGQRRVTRRDELA</sequence>
<organism evidence="1 2">
    <name type="scientific">Thermalbibacter longus</name>
    <dbReference type="NCBI Taxonomy" id="2951981"/>
    <lineage>
        <taxon>Bacteria</taxon>
        <taxon>Pseudomonadati</taxon>
        <taxon>Thermomicrobiota</taxon>
        <taxon>Thermomicrobia</taxon>
        <taxon>Thermomicrobiales</taxon>
        <taxon>Thermomicrobiaceae</taxon>
        <taxon>Thermalbibacter</taxon>
    </lineage>
</organism>